<dbReference type="CDD" id="cd03215">
    <property type="entry name" value="ABC_Carb_Monos_II"/>
    <property type="match status" value="1"/>
</dbReference>
<dbReference type="SMART" id="SM00382">
    <property type="entry name" value="AAA"/>
    <property type="match status" value="2"/>
</dbReference>
<dbReference type="SUPFAM" id="SSF52540">
    <property type="entry name" value="P-loop containing nucleoside triphosphate hydrolases"/>
    <property type="match status" value="2"/>
</dbReference>
<keyword evidence="1" id="KW-0547">Nucleotide-binding</keyword>
<protein>
    <submittedName>
        <fullName evidence="4">Nucleoside ABC transporter ATP-binding protein</fullName>
    </submittedName>
</protein>
<evidence type="ECO:0000313" key="4">
    <source>
        <dbReference type="EMBL" id="TCL07107.1"/>
    </source>
</evidence>
<feature type="domain" description="ABC transporter" evidence="3">
    <location>
        <begin position="290"/>
        <end position="535"/>
    </location>
</feature>
<name>A0A4R1NIZ9_9GAMM</name>
<accession>A0A4R1NIZ9</accession>
<evidence type="ECO:0000259" key="3">
    <source>
        <dbReference type="PROSITE" id="PS50893"/>
    </source>
</evidence>
<feature type="domain" description="ABC transporter" evidence="3">
    <location>
        <begin position="13"/>
        <end position="246"/>
    </location>
</feature>
<dbReference type="Proteomes" id="UP000294555">
    <property type="component" value="Unassembled WGS sequence"/>
</dbReference>
<sequence length="536" mass="57256">MSQNLPATASPVVTVHRLTKRFPGIVANDGIDLALWAGEVHVLLGENGAGKSTLVAMLAGLQRPDEGHIAVNGRKEVLHSPRRALALGIGTVFQHTMMVPGLSVVDNIALGDPWWRRPARGFYAGRVGQIARDIGVRVNPFALAGTLSLGEQQQAEIVRSVLRGSRVLILDEATAMLTPKNADELGQLMRRLVAQGLAVVFITHKLNEALAWGDRISVLRRGRKVGEIPPQRLKNLPPQQVTGEVMQMMFDLSAGDSDDAPASTAPTMAESAEVAGIDIKGALSVNAAAGPVLDVKALAVNDPLVPLRNINLQVSAGEIVGIAGIDGNGQKQLAEALAGQRPLAGGRIFLGGEAIEQMSIGQRRRRGLRYVTDDRLGEGTVAPFPVSINLLLKQIGEPPYWRRGVEQPQAIARHARERIAEYDIRTPEWDTPIGKLSGGNIQKALLARELGGPARMVIFAKPTHGLDVRNTAAVRERIRRSARAGMAVILISTDMEELLALADRIVVMSGGAIAGMVHKGPRARSQIGELMSGAAL</sequence>
<dbReference type="GO" id="GO:0005524">
    <property type="term" value="F:ATP binding"/>
    <property type="evidence" value="ECO:0007669"/>
    <property type="project" value="UniProtKB-KW"/>
</dbReference>
<organism evidence="4 5">
    <name type="scientific">Sodalis ligni</name>
    <dbReference type="NCBI Taxonomy" id="2697027"/>
    <lineage>
        <taxon>Bacteria</taxon>
        <taxon>Pseudomonadati</taxon>
        <taxon>Pseudomonadota</taxon>
        <taxon>Gammaproteobacteria</taxon>
        <taxon>Enterobacterales</taxon>
        <taxon>Bruguierivoracaceae</taxon>
        <taxon>Sodalis</taxon>
    </lineage>
</organism>
<dbReference type="Pfam" id="PF00005">
    <property type="entry name" value="ABC_tran"/>
    <property type="match status" value="2"/>
</dbReference>
<comment type="caution">
    <text evidence="4">The sequence shown here is derived from an EMBL/GenBank/DDBJ whole genome shotgun (WGS) entry which is preliminary data.</text>
</comment>
<reference evidence="4 5" key="1">
    <citation type="submission" date="2019-02" db="EMBL/GenBank/DDBJ databases">
        <title>Investigation of anaerobic lignin degradation for improved lignocellulosic biofuels.</title>
        <authorList>
            <person name="Deangelis K."/>
        </authorList>
    </citation>
    <scope>NUCLEOTIDE SEQUENCE [LARGE SCALE GENOMIC DNA]</scope>
    <source>
        <strain evidence="4 5">159R</strain>
    </source>
</reference>
<dbReference type="InterPro" id="IPR017871">
    <property type="entry name" value="ABC_transporter-like_CS"/>
</dbReference>
<dbReference type="PANTHER" id="PTHR43790">
    <property type="entry name" value="CARBOHYDRATE TRANSPORT ATP-BINDING PROTEIN MG119-RELATED"/>
    <property type="match status" value="1"/>
</dbReference>
<evidence type="ECO:0000256" key="1">
    <source>
        <dbReference type="ARBA" id="ARBA00022741"/>
    </source>
</evidence>
<dbReference type="InterPro" id="IPR027417">
    <property type="entry name" value="P-loop_NTPase"/>
</dbReference>
<keyword evidence="5" id="KW-1185">Reference proteome</keyword>
<dbReference type="GO" id="GO:0016887">
    <property type="term" value="F:ATP hydrolysis activity"/>
    <property type="evidence" value="ECO:0007669"/>
    <property type="project" value="InterPro"/>
</dbReference>
<dbReference type="InterPro" id="IPR003593">
    <property type="entry name" value="AAA+_ATPase"/>
</dbReference>
<dbReference type="CDD" id="cd03216">
    <property type="entry name" value="ABC_Carb_Monos_I"/>
    <property type="match status" value="1"/>
</dbReference>
<dbReference type="OrthoDB" id="9805029at2"/>
<keyword evidence="2 4" id="KW-0067">ATP-binding</keyword>
<dbReference type="Gene3D" id="3.40.50.300">
    <property type="entry name" value="P-loop containing nucleotide triphosphate hydrolases"/>
    <property type="match status" value="2"/>
</dbReference>
<evidence type="ECO:0000256" key="2">
    <source>
        <dbReference type="ARBA" id="ARBA00022840"/>
    </source>
</evidence>
<evidence type="ECO:0000313" key="5">
    <source>
        <dbReference type="Proteomes" id="UP000294555"/>
    </source>
</evidence>
<gene>
    <name evidence="4" type="ORF">EZJ58_5411</name>
</gene>
<dbReference type="PANTHER" id="PTHR43790:SF4">
    <property type="entry name" value="GUANOSINE IMPORT ATP-BINDING PROTEIN NUPO"/>
    <property type="match status" value="1"/>
</dbReference>
<dbReference type="InterPro" id="IPR050107">
    <property type="entry name" value="ABC_carbohydrate_import_ATPase"/>
</dbReference>
<dbReference type="PROSITE" id="PS00211">
    <property type="entry name" value="ABC_TRANSPORTER_1"/>
    <property type="match status" value="1"/>
</dbReference>
<dbReference type="InterPro" id="IPR003439">
    <property type="entry name" value="ABC_transporter-like_ATP-bd"/>
</dbReference>
<dbReference type="EMBL" id="SJOI01000001">
    <property type="protein sequence ID" value="TCL07107.1"/>
    <property type="molecule type" value="Genomic_DNA"/>
</dbReference>
<dbReference type="AlphaFoldDB" id="A0A4R1NIZ9"/>
<dbReference type="PROSITE" id="PS50893">
    <property type="entry name" value="ABC_TRANSPORTER_2"/>
    <property type="match status" value="2"/>
</dbReference>
<proteinExistence type="predicted"/>